<dbReference type="Proteomes" id="UP000789860">
    <property type="component" value="Unassembled WGS sequence"/>
</dbReference>
<proteinExistence type="predicted"/>
<gene>
    <name evidence="1" type="ORF">SCALOS_LOCUS4939</name>
</gene>
<protein>
    <submittedName>
        <fullName evidence="1">10737_t:CDS:1</fullName>
    </submittedName>
</protein>
<organism evidence="1 2">
    <name type="scientific">Scutellospora calospora</name>
    <dbReference type="NCBI Taxonomy" id="85575"/>
    <lineage>
        <taxon>Eukaryota</taxon>
        <taxon>Fungi</taxon>
        <taxon>Fungi incertae sedis</taxon>
        <taxon>Mucoromycota</taxon>
        <taxon>Glomeromycotina</taxon>
        <taxon>Glomeromycetes</taxon>
        <taxon>Diversisporales</taxon>
        <taxon>Gigasporaceae</taxon>
        <taxon>Scutellospora</taxon>
    </lineage>
</organism>
<accession>A0ACA9LQV6</accession>
<name>A0ACA9LQV6_9GLOM</name>
<feature type="non-terminal residue" evidence="1">
    <location>
        <position position="1"/>
    </location>
</feature>
<comment type="caution">
    <text evidence="1">The sequence shown here is derived from an EMBL/GenBank/DDBJ whole genome shotgun (WGS) entry which is preliminary data.</text>
</comment>
<dbReference type="EMBL" id="CAJVPM010007266">
    <property type="protein sequence ID" value="CAG8543877.1"/>
    <property type="molecule type" value="Genomic_DNA"/>
</dbReference>
<reference evidence="1" key="1">
    <citation type="submission" date="2021-06" db="EMBL/GenBank/DDBJ databases">
        <authorList>
            <person name="Kallberg Y."/>
            <person name="Tangrot J."/>
            <person name="Rosling A."/>
        </authorList>
    </citation>
    <scope>NUCLEOTIDE SEQUENCE</scope>
    <source>
        <strain evidence="1">AU212A</strain>
    </source>
</reference>
<evidence type="ECO:0000313" key="1">
    <source>
        <dbReference type="EMBL" id="CAG8543877.1"/>
    </source>
</evidence>
<sequence>SNDHTQPSKKPTDSSSLHSSIPKAKPKIVHPILTSQSFLPPTISPTYISNSTTSSDLSHNPPAIIGIIISSIIAIIVLVLIIKKTTFGKISIEKRQFSLGLGANNDPSFDLNDFQQNQELTSKFFKKFELFDTFKWWIANIFNRGNRKFRLNSLIISNNIVIINNHDMKNSNFVNIEDETFDYGVGVSSISETEISFPDILPHALNWEEYIL</sequence>
<keyword evidence="2" id="KW-1185">Reference proteome</keyword>
<evidence type="ECO:0000313" key="2">
    <source>
        <dbReference type="Proteomes" id="UP000789860"/>
    </source>
</evidence>